<evidence type="ECO:0000313" key="3">
    <source>
        <dbReference type="EMBL" id="ANJ67156.1"/>
    </source>
</evidence>
<evidence type="ECO:0000313" key="4">
    <source>
        <dbReference type="Proteomes" id="UP000078596"/>
    </source>
</evidence>
<evidence type="ECO:0000259" key="2">
    <source>
        <dbReference type="PROSITE" id="PS50206"/>
    </source>
</evidence>
<dbReference type="CDD" id="cd00158">
    <property type="entry name" value="RHOD"/>
    <property type="match status" value="2"/>
</dbReference>
<dbReference type="PROSITE" id="PS50206">
    <property type="entry name" value="RHODANESE_3"/>
    <property type="match status" value="1"/>
</dbReference>
<dbReference type="Gene3D" id="3.40.250.10">
    <property type="entry name" value="Rhodanese-like domain"/>
    <property type="match status" value="2"/>
</dbReference>
<gene>
    <name evidence="3" type="ORF">A9404_06950</name>
</gene>
<feature type="domain" description="Rhodanese" evidence="2">
    <location>
        <begin position="58"/>
        <end position="154"/>
    </location>
</feature>
<feature type="signal peptide" evidence="1">
    <location>
        <begin position="1"/>
        <end position="24"/>
    </location>
</feature>
<dbReference type="AlphaFoldDB" id="A0A191ZGZ4"/>
<keyword evidence="4" id="KW-1185">Reference proteome</keyword>
<dbReference type="KEGG" id="haz:A9404_06950"/>
<organism evidence="3 4">
    <name type="scientific">Halothiobacillus diazotrophicus</name>
    <dbReference type="NCBI Taxonomy" id="1860122"/>
    <lineage>
        <taxon>Bacteria</taxon>
        <taxon>Pseudomonadati</taxon>
        <taxon>Pseudomonadota</taxon>
        <taxon>Gammaproteobacteria</taxon>
        <taxon>Chromatiales</taxon>
        <taxon>Halothiobacillaceae</taxon>
        <taxon>Halothiobacillus</taxon>
    </lineage>
</organism>
<keyword evidence="1" id="KW-0732">Signal</keyword>
<evidence type="ECO:0000256" key="1">
    <source>
        <dbReference type="SAM" id="SignalP"/>
    </source>
</evidence>
<proteinExistence type="predicted"/>
<protein>
    <recommendedName>
        <fullName evidence="2">Rhodanese domain-containing protein</fullName>
    </recommendedName>
</protein>
<reference evidence="3 4" key="1">
    <citation type="submission" date="2016-06" db="EMBL/GenBank/DDBJ databases">
        <title>Insight into the functional genes involving in sulfur oxidation in Pearl River water.</title>
        <authorList>
            <person name="Luo J."/>
            <person name="Tan X."/>
            <person name="Lin W."/>
        </authorList>
    </citation>
    <scope>NUCLEOTIDE SEQUENCE [LARGE SCALE GENOMIC DNA]</scope>
    <source>
        <strain evidence="3 4">LS2</strain>
    </source>
</reference>
<dbReference type="SUPFAM" id="SSF52821">
    <property type="entry name" value="Rhodanese/Cell cycle control phosphatase"/>
    <property type="match status" value="2"/>
</dbReference>
<sequence>MILQRVLIGAVMMAALTMGQAVQAEDDAAVTEVAQTPPKDLYASFNLKYVTTDELAKNPGKYTIIDVRSQFSYDVLHVKGAYCVPFVLPKNEFDAKVKKIIAETKKPPAFYCNGPMCAMAHRSSIRMQEDGDPNTYVFADGILSMAEKYPANTLLYGEPLKSASELISDENFKAHLLSADKVIAQTDADPKAVIIDIRDPWQRAGISLFQMRDINIPLTDPAKLKETILHAKQSGRTLYFVDVKGKQVRWLQYLLRANNVTNYWFVKGGAQSLINAMQQ</sequence>
<dbReference type="InterPro" id="IPR001763">
    <property type="entry name" value="Rhodanese-like_dom"/>
</dbReference>
<name>A0A191ZGZ4_9GAMM</name>
<dbReference type="STRING" id="1860122.A9404_06950"/>
<dbReference type="InterPro" id="IPR036873">
    <property type="entry name" value="Rhodanese-like_dom_sf"/>
</dbReference>
<dbReference type="Pfam" id="PF00581">
    <property type="entry name" value="Rhodanese"/>
    <property type="match status" value="1"/>
</dbReference>
<dbReference type="Proteomes" id="UP000078596">
    <property type="component" value="Chromosome"/>
</dbReference>
<feature type="chain" id="PRO_5008250376" description="Rhodanese domain-containing protein" evidence="1">
    <location>
        <begin position="25"/>
        <end position="279"/>
    </location>
</feature>
<dbReference type="EMBL" id="CP016027">
    <property type="protein sequence ID" value="ANJ67156.1"/>
    <property type="molecule type" value="Genomic_DNA"/>
</dbReference>
<accession>A0A191ZGZ4</accession>